<dbReference type="PANTHER" id="PTHR34276:SF1">
    <property type="entry name" value="MINI-RIBONUCLEASE 3"/>
    <property type="match status" value="1"/>
</dbReference>
<dbReference type="OrthoDB" id="495795at2759"/>
<accession>A0A1Y5I1Z8</accession>
<dbReference type="Gene3D" id="1.10.1520.10">
    <property type="entry name" value="Ribonuclease III domain"/>
    <property type="match status" value="1"/>
</dbReference>
<dbReference type="Pfam" id="PF00636">
    <property type="entry name" value="Ribonuclease_3"/>
    <property type="match status" value="1"/>
</dbReference>
<reference evidence="2" key="2">
    <citation type="journal article" date="2014" name="BMC Genomics">
        <title>An improved genome of the model marine alga Ostreococcus tauri unfolds by assessing Illumina de novo assemblies.</title>
        <authorList>
            <person name="Blanc-Mathieu R."/>
            <person name="Verhelst B."/>
            <person name="Derelle E."/>
            <person name="Rombauts S."/>
            <person name="Bouget F.Y."/>
            <person name="Carre I."/>
            <person name="Chateau A."/>
            <person name="Eyre-Walker A."/>
            <person name="Grimsley N."/>
            <person name="Moreau H."/>
            <person name="Piegu B."/>
            <person name="Rivals E."/>
            <person name="Schackwitz W."/>
            <person name="Van de Peer Y."/>
            <person name="Piganeau G."/>
        </authorList>
    </citation>
    <scope>NUCLEOTIDE SEQUENCE</scope>
    <source>
        <strain evidence="2">RCC4221</strain>
    </source>
</reference>
<dbReference type="GO" id="GO:0006396">
    <property type="term" value="P:RNA processing"/>
    <property type="evidence" value="ECO:0007669"/>
    <property type="project" value="InterPro"/>
</dbReference>
<evidence type="ECO:0000313" key="4">
    <source>
        <dbReference type="Proteomes" id="UP000009170"/>
    </source>
</evidence>
<dbReference type="InterPro" id="IPR036389">
    <property type="entry name" value="RNase_III_sf"/>
</dbReference>
<evidence type="ECO:0000313" key="3">
    <source>
        <dbReference type="EMBL" id="OUS42727.1"/>
    </source>
</evidence>
<name>Q01GI7_OSTTA</name>
<dbReference type="GeneID" id="9836504"/>
<protein>
    <submittedName>
        <fullName evidence="2">Ribonuclease III domain</fullName>
    </submittedName>
</protein>
<reference evidence="2 4" key="1">
    <citation type="journal article" date="2006" name="Proc. Natl. Acad. Sci. U.S.A.">
        <title>Genome analysis of the smallest free-living eukaryote Ostreococcus tauri unveils many unique features.</title>
        <authorList>
            <person name="Derelle E."/>
            <person name="Ferraz C."/>
            <person name="Rombauts S."/>
            <person name="Rouze P."/>
            <person name="Worden A.Z."/>
            <person name="Robbens S."/>
            <person name="Partensky F."/>
            <person name="Degroeve S."/>
            <person name="Echeynie S."/>
            <person name="Cooke R."/>
            <person name="Saeys Y."/>
            <person name="Wuyts J."/>
            <person name="Jabbari K."/>
            <person name="Bowler C."/>
            <person name="Panaud O."/>
            <person name="Piegu B."/>
            <person name="Ball S.G."/>
            <person name="Ral J.-P."/>
            <person name="Bouget F.-Y."/>
            <person name="Piganeau G."/>
            <person name="De Baets B."/>
            <person name="Picard A."/>
            <person name="Delseny M."/>
            <person name="Demaille J."/>
            <person name="Van de Peer Y."/>
            <person name="Moreau H."/>
        </authorList>
    </citation>
    <scope>NUCLEOTIDE SEQUENCE [LARGE SCALE GENOMIC DNA]</scope>
    <source>
        <strain evidence="2 4">OTTH0595</strain>
    </source>
</reference>
<dbReference type="GO" id="GO:0004525">
    <property type="term" value="F:ribonuclease III activity"/>
    <property type="evidence" value="ECO:0007669"/>
    <property type="project" value="InterPro"/>
</dbReference>
<accession>Q01GI7</accession>
<sequence length="207" mass="22419">MSRALSVVLASSPRKTNKLSSSTKRATIDRAGATLTKLPSSLVDRSPSVALAYTYLGDAVWELYARQHMILKRVKSNEGASGSGRAIRPQEGVSKGWCSAKAMHAHLGRLLEQDFLNDDELAVLKWGRDFGHESRAGHKGDVHRDASALEALVAYLYLFDNERLHQVLAACGMTICGKPLSGLTGVDDAIVEAMDALNVDDSLQVIE</sequence>
<dbReference type="SUPFAM" id="SSF69065">
    <property type="entry name" value="RNase III domain-like"/>
    <property type="match status" value="1"/>
</dbReference>
<feature type="domain" description="RNase III" evidence="1">
    <location>
        <begin position="53"/>
        <end position="159"/>
    </location>
</feature>
<dbReference type="PANTHER" id="PTHR34276">
    <property type="entry name" value="MINI-RIBONUCLEASE 3"/>
    <property type="match status" value="1"/>
</dbReference>
<dbReference type="EMBL" id="KZ155838">
    <property type="protein sequence ID" value="OUS42727.1"/>
    <property type="molecule type" value="Genomic_DNA"/>
</dbReference>
<gene>
    <name evidence="3" type="ORF">BE221DRAFT_61700</name>
    <name evidence="2" type="ORF">OT_ostta01g02500</name>
</gene>
<evidence type="ECO:0000259" key="1">
    <source>
        <dbReference type="Pfam" id="PF00636"/>
    </source>
</evidence>
<dbReference type="RefSeq" id="XP_003074306.1">
    <property type="nucleotide sequence ID" value="XM_003074259.1"/>
</dbReference>
<dbReference type="KEGG" id="ota:OT_ostta01g02500"/>
<accession>A0A454XRS0</accession>
<dbReference type="AlphaFoldDB" id="Q01GI7"/>
<dbReference type="InterPro" id="IPR000999">
    <property type="entry name" value="RNase_III_dom"/>
</dbReference>
<dbReference type="Proteomes" id="UP000195557">
    <property type="component" value="Unassembled WGS sequence"/>
</dbReference>
<reference evidence="3" key="3">
    <citation type="submission" date="2017-04" db="EMBL/GenBank/DDBJ databases">
        <title>Population genomics of picophytoplankton unveils novel chromosome hypervariability.</title>
        <authorList>
            <consortium name="DOE Joint Genome Institute"/>
            <person name="Blanc-Mathieu R."/>
            <person name="Krasovec M."/>
            <person name="Hebrard M."/>
            <person name="Yau S."/>
            <person name="Desgranges E."/>
            <person name="Martin J."/>
            <person name="Schackwitz W."/>
            <person name="Kuo A."/>
            <person name="Salin G."/>
            <person name="Donnadieu C."/>
            <person name="Desdevises Y."/>
            <person name="Sanchez-Ferandin S."/>
            <person name="Moreau H."/>
            <person name="Rivals E."/>
            <person name="Grigoriev I.V."/>
            <person name="Grimsley N."/>
            <person name="Eyre-Walker A."/>
            <person name="Piganeau G."/>
        </authorList>
    </citation>
    <scope>NUCLEOTIDE SEQUENCE [LARGE SCALE GENOMIC DNA]</scope>
    <source>
        <strain evidence="3">RCC 1115</strain>
    </source>
</reference>
<keyword evidence="4" id="KW-1185">Reference proteome</keyword>
<dbReference type="EMBL" id="CAID01000001">
    <property type="protein sequence ID" value="CAL50157.1"/>
    <property type="molecule type" value="Genomic_DNA"/>
</dbReference>
<dbReference type="STRING" id="70448.Q01GI7"/>
<organism evidence="2 4">
    <name type="scientific">Ostreococcus tauri</name>
    <name type="common">Marine green alga</name>
    <dbReference type="NCBI Taxonomy" id="70448"/>
    <lineage>
        <taxon>Eukaryota</taxon>
        <taxon>Viridiplantae</taxon>
        <taxon>Chlorophyta</taxon>
        <taxon>Mamiellophyceae</taxon>
        <taxon>Mamiellales</taxon>
        <taxon>Bathycoccaceae</taxon>
        <taxon>Ostreococcus</taxon>
    </lineage>
</organism>
<dbReference type="Proteomes" id="UP000009170">
    <property type="component" value="Unassembled WGS sequence"/>
</dbReference>
<evidence type="ECO:0000313" key="2">
    <source>
        <dbReference type="EMBL" id="CAL50157.1"/>
    </source>
</evidence>
<dbReference type="InParanoid" id="Q01GI7"/>
<dbReference type="OMA" id="WCSAKAM"/>
<proteinExistence type="predicted"/>